<dbReference type="EMBL" id="CP000596">
    <property type="protein sequence ID" value="ABP00162.1"/>
    <property type="molecule type" value="Genomic_DNA"/>
</dbReference>
<dbReference type="CDD" id="cd05283">
    <property type="entry name" value="CAD1"/>
    <property type="match status" value="1"/>
</dbReference>
<dbReference type="OMA" id="DMPLAQY"/>
<dbReference type="InterPro" id="IPR036291">
    <property type="entry name" value="NAD(P)-bd_dom_sf"/>
</dbReference>
<keyword evidence="4" id="KW-0560">Oxidoreductase</keyword>
<evidence type="ECO:0000313" key="8">
    <source>
        <dbReference type="Proteomes" id="UP000001568"/>
    </source>
</evidence>
<dbReference type="SUPFAM" id="SSF51735">
    <property type="entry name" value="NAD(P)-binding Rossmann-fold domains"/>
    <property type="match status" value="1"/>
</dbReference>
<comment type="cofactor">
    <cofactor evidence="1 5">
        <name>Zn(2+)</name>
        <dbReference type="ChEBI" id="CHEBI:29105"/>
    </cofactor>
</comment>
<dbReference type="RefSeq" id="XP_001421868.1">
    <property type="nucleotide sequence ID" value="XM_001421831.1"/>
</dbReference>
<dbReference type="PANTHER" id="PTHR42683">
    <property type="entry name" value="ALDEHYDE REDUCTASE"/>
    <property type="match status" value="1"/>
</dbReference>
<dbReference type="SMART" id="SM00829">
    <property type="entry name" value="PKS_ER"/>
    <property type="match status" value="1"/>
</dbReference>
<dbReference type="OrthoDB" id="1879366at2759"/>
<evidence type="ECO:0000256" key="2">
    <source>
        <dbReference type="ARBA" id="ARBA00022723"/>
    </source>
</evidence>
<dbReference type="eggNOG" id="KOG0023">
    <property type="taxonomic scope" value="Eukaryota"/>
</dbReference>
<reference evidence="7 8" key="1">
    <citation type="journal article" date="2007" name="Proc. Natl. Acad. Sci. U.S.A.">
        <title>The tiny eukaryote Ostreococcus provides genomic insights into the paradox of plankton speciation.</title>
        <authorList>
            <person name="Palenik B."/>
            <person name="Grimwood J."/>
            <person name="Aerts A."/>
            <person name="Rouze P."/>
            <person name="Salamov A."/>
            <person name="Putnam N."/>
            <person name="Dupont C."/>
            <person name="Jorgensen R."/>
            <person name="Derelle E."/>
            <person name="Rombauts S."/>
            <person name="Zhou K."/>
            <person name="Otillar R."/>
            <person name="Merchant S.S."/>
            <person name="Podell S."/>
            <person name="Gaasterland T."/>
            <person name="Napoli C."/>
            <person name="Gendler K."/>
            <person name="Manuell A."/>
            <person name="Tai V."/>
            <person name="Vallon O."/>
            <person name="Piganeau G."/>
            <person name="Jancek S."/>
            <person name="Heijde M."/>
            <person name="Jabbari K."/>
            <person name="Bowler C."/>
            <person name="Lohr M."/>
            <person name="Robbens S."/>
            <person name="Werner G."/>
            <person name="Dubchak I."/>
            <person name="Pazour G.J."/>
            <person name="Ren Q."/>
            <person name="Paulsen I."/>
            <person name="Delwiche C."/>
            <person name="Schmutz J."/>
            <person name="Rokhsar D."/>
            <person name="Van de Peer Y."/>
            <person name="Moreau H."/>
            <person name="Grigoriev I.V."/>
        </authorList>
    </citation>
    <scope>NUCLEOTIDE SEQUENCE [LARGE SCALE GENOMIC DNA]</scope>
    <source>
        <strain evidence="7 8">CCE9901</strain>
    </source>
</reference>
<keyword evidence="3 5" id="KW-0862">Zinc</keyword>
<dbReference type="Pfam" id="PF00107">
    <property type="entry name" value="ADH_zinc_N"/>
    <property type="match status" value="1"/>
</dbReference>
<evidence type="ECO:0000256" key="3">
    <source>
        <dbReference type="ARBA" id="ARBA00022833"/>
    </source>
</evidence>
<dbReference type="Gene3D" id="3.40.50.720">
    <property type="entry name" value="NAD(P)-binding Rossmann-like Domain"/>
    <property type="match status" value="1"/>
</dbReference>
<feature type="domain" description="Enoyl reductase (ER)" evidence="6">
    <location>
        <begin position="1"/>
        <end position="335"/>
    </location>
</feature>
<dbReference type="InterPro" id="IPR020843">
    <property type="entry name" value="ER"/>
</dbReference>
<evidence type="ECO:0000259" key="6">
    <source>
        <dbReference type="SMART" id="SM00829"/>
    </source>
</evidence>
<evidence type="ECO:0000256" key="4">
    <source>
        <dbReference type="ARBA" id="ARBA00023002"/>
    </source>
</evidence>
<dbReference type="InterPro" id="IPR047109">
    <property type="entry name" value="CAD-like"/>
</dbReference>
<dbReference type="FunFam" id="3.40.50.720:FF:000022">
    <property type="entry name" value="Cinnamyl alcohol dehydrogenase"/>
    <property type="match status" value="1"/>
</dbReference>
<evidence type="ECO:0000313" key="7">
    <source>
        <dbReference type="EMBL" id="ABP00162.1"/>
    </source>
</evidence>
<dbReference type="SUPFAM" id="SSF50129">
    <property type="entry name" value="GroES-like"/>
    <property type="match status" value="1"/>
</dbReference>
<dbReference type="InterPro" id="IPR011032">
    <property type="entry name" value="GroES-like_sf"/>
</dbReference>
<dbReference type="PROSITE" id="PS00059">
    <property type="entry name" value="ADH_ZINC"/>
    <property type="match status" value="1"/>
</dbReference>
<dbReference type="STRING" id="436017.A4S940"/>
<name>A4S940_OSTLU</name>
<dbReference type="Proteomes" id="UP000001568">
    <property type="component" value="Chromosome 16"/>
</dbReference>
<dbReference type="Gramene" id="ABP00162">
    <property type="protein sequence ID" value="ABP00162"/>
    <property type="gene ID" value="OSTLU_13349"/>
</dbReference>
<dbReference type="InterPro" id="IPR013149">
    <property type="entry name" value="ADH-like_C"/>
</dbReference>
<dbReference type="Gene3D" id="3.90.180.10">
    <property type="entry name" value="Medium-chain alcohol dehydrogenases, catalytic domain"/>
    <property type="match status" value="1"/>
</dbReference>
<accession>A4S940</accession>
<dbReference type="Pfam" id="PF08240">
    <property type="entry name" value="ADH_N"/>
    <property type="match status" value="1"/>
</dbReference>
<proteinExistence type="inferred from homology"/>
<evidence type="ECO:0000256" key="5">
    <source>
        <dbReference type="RuleBase" id="RU361277"/>
    </source>
</evidence>
<dbReference type="KEGG" id="olu:OSTLU_13349"/>
<evidence type="ECO:0000256" key="1">
    <source>
        <dbReference type="ARBA" id="ARBA00001947"/>
    </source>
</evidence>
<dbReference type="InterPro" id="IPR013154">
    <property type="entry name" value="ADH-like_N"/>
</dbReference>
<gene>
    <name evidence="7" type="ORF">OSTLU_13349</name>
</gene>
<dbReference type="GO" id="GO:0016616">
    <property type="term" value="F:oxidoreductase activity, acting on the CH-OH group of donors, NAD or NADP as acceptor"/>
    <property type="evidence" value="ECO:0007669"/>
    <property type="project" value="InterPro"/>
</dbReference>
<organism evidence="7 8">
    <name type="scientific">Ostreococcus lucimarinus (strain CCE9901)</name>
    <dbReference type="NCBI Taxonomy" id="436017"/>
    <lineage>
        <taxon>Eukaryota</taxon>
        <taxon>Viridiplantae</taxon>
        <taxon>Chlorophyta</taxon>
        <taxon>Mamiellophyceae</taxon>
        <taxon>Mamiellales</taxon>
        <taxon>Bathycoccaceae</taxon>
        <taxon>Ostreococcus</taxon>
    </lineage>
</organism>
<keyword evidence="2 5" id="KW-0479">Metal-binding</keyword>
<dbReference type="InterPro" id="IPR002328">
    <property type="entry name" value="ADH_Zn_CS"/>
</dbReference>
<dbReference type="HOGENOM" id="CLU_026673_20_2_1"/>
<sequence length="341" mass="35768">MTIDVERHAVGDDDVSFDLAYCGICHTDLHFAMNDLGNTRYPIVPGHELIGTVTEVGKNAASRGFAIGDVVGVGCIVDSCLACKYCASNEEQYCEAGMTMTYGGETKHGRAGPNGQITVGGYSTKHVVDSRFAIKIPKGVDDLAACAPLMCAGITLFDPIKAFGVREGMRVGVAGIGGLGQMGIKIAAALGAEVTAISRTNAKEAKAKAAGAKHFIASSDAEAMKNAAGSLDLILDTVSASHDSEPYAAMLDKKGTLCLLGLQTAPVAVNATQFVFNRIAVTGSLIGGIKNTQEMIDFCVEKKLYPEIKIIDAKEIPEALKNLNDGNDAGVRYVIDCKTIK</sequence>
<protein>
    <recommendedName>
        <fullName evidence="6">Enoyl reductase (ER) domain-containing protein</fullName>
    </recommendedName>
</protein>
<dbReference type="GeneID" id="5005897"/>
<dbReference type="AlphaFoldDB" id="A4S940"/>
<comment type="similarity">
    <text evidence="5">Belongs to the zinc-containing alcohol dehydrogenase family.</text>
</comment>
<keyword evidence="8" id="KW-1185">Reference proteome</keyword>
<dbReference type="GO" id="GO:0008270">
    <property type="term" value="F:zinc ion binding"/>
    <property type="evidence" value="ECO:0007669"/>
    <property type="project" value="InterPro"/>
</dbReference>